<evidence type="ECO:0000313" key="3">
    <source>
        <dbReference type="Proteomes" id="UP000578569"/>
    </source>
</evidence>
<feature type="transmembrane region" description="Helical" evidence="1">
    <location>
        <begin position="75"/>
        <end position="99"/>
    </location>
</feature>
<name>A0A839Z1G1_9SPHN</name>
<protein>
    <recommendedName>
        <fullName evidence="4">DUF304 domain-containing protein</fullName>
    </recommendedName>
</protein>
<keyword evidence="1" id="KW-0472">Membrane</keyword>
<organism evidence="2 3">
    <name type="scientific">Sphingomicrobium lutaoense</name>
    <dbReference type="NCBI Taxonomy" id="515949"/>
    <lineage>
        <taxon>Bacteria</taxon>
        <taxon>Pseudomonadati</taxon>
        <taxon>Pseudomonadota</taxon>
        <taxon>Alphaproteobacteria</taxon>
        <taxon>Sphingomonadales</taxon>
        <taxon>Sphingomonadaceae</taxon>
        <taxon>Sphingomicrobium</taxon>
    </lineage>
</organism>
<evidence type="ECO:0000313" key="2">
    <source>
        <dbReference type="EMBL" id="MBB3764510.1"/>
    </source>
</evidence>
<reference evidence="2 3" key="1">
    <citation type="submission" date="2020-08" db="EMBL/GenBank/DDBJ databases">
        <title>Genomic Encyclopedia of Type Strains, Phase IV (KMG-IV): sequencing the most valuable type-strain genomes for metagenomic binning, comparative biology and taxonomic classification.</title>
        <authorList>
            <person name="Goeker M."/>
        </authorList>
    </citation>
    <scope>NUCLEOTIDE SEQUENCE [LARGE SCALE GENOMIC DNA]</scope>
    <source>
        <strain evidence="2 3">DSM 24194</strain>
    </source>
</reference>
<keyword evidence="1" id="KW-1133">Transmembrane helix</keyword>
<dbReference type="AlphaFoldDB" id="A0A839Z1G1"/>
<comment type="caution">
    <text evidence="2">The sequence shown here is derived from an EMBL/GenBank/DDBJ whole genome shotgun (WGS) entry which is preliminary data.</text>
</comment>
<keyword evidence="1" id="KW-0812">Transmembrane</keyword>
<sequence>MKGFQPDPLEKALKAELGAGEHLRWHGRANMGVANLAAFGIWLFAIPWTGFALFWTFMAWHGVNESGEMGLMRYAFPAFGIPFILIGLGMLAAPFLGLFTNREIIHGVTNRRLITLIKVGKSLKVKSLQAHQIGPVTRWEGKAGRGKISIETHTSRDSEGSRRTETVDLIGIDEVRRVGELVRDLSRSADEKASLAR</sequence>
<accession>A0A839Z1G1</accession>
<gene>
    <name evidence="2" type="ORF">FHS50_001533</name>
</gene>
<evidence type="ECO:0000256" key="1">
    <source>
        <dbReference type="SAM" id="Phobius"/>
    </source>
</evidence>
<dbReference type="RefSeq" id="WP_183933762.1">
    <property type="nucleotide sequence ID" value="NZ_JACICF010000001.1"/>
</dbReference>
<feature type="transmembrane region" description="Helical" evidence="1">
    <location>
        <begin position="33"/>
        <end position="55"/>
    </location>
</feature>
<evidence type="ECO:0008006" key="4">
    <source>
        <dbReference type="Google" id="ProtNLM"/>
    </source>
</evidence>
<keyword evidence="3" id="KW-1185">Reference proteome</keyword>
<dbReference type="EMBL" id="JACICF010000001">
    <property type="protein sequence ID" value="MBB3764510.1"/>
    <property type="molecule type" value="Genomic_DNA"/>
</dbReference>
<proteinExistence type="predicted"/>
<dbReference type="Proteomes" id="UP000578569">
    <property type="component" value="Unassembled WGS sequence"/>
</dbReference>